<proteinExistence type="predicted"/>
<sequence>MAAASPFSSTQSDSGPPDSPVSLHSEMPHESLHVKLTEMSVTITSQLTREIRDLGHRTEEMENKLDGAIIRLNEHDSSITHLATQYEEVVERLEDLENRSRRNNIRIRGLTEDIKDLQVEIPKLLANLVPDIPIAHLASITIQQRRELRPITQLLQQHNILYRWGFPFKLLFTYNSKQHMVKSLKEGQTTLRLLRIASDQSPPDRPHSLPAQTPPSPRSPLATIWEKAPLKSP</sequence>
<name>A0A974CMV6_XENLA</name>
<evidence type="ECO:0000256" key="1">
    <source>
        <dbReference type="SAM" id="Coils"/>
    </source>
</evidence>
<feature type="region of interest" description="Disordered" evidence="2">
    <location>
        <begin position="198"/>
        <end position="233"/>
    </location>
</feature>
<keyword evidence="1" id="KW-0175">Coiled coil</keyword>
<feature type="coiled-coil region" evidence="1">
    <location>
        <begin position="79"/>
        <end position="127"/>
    </location>
</feature>
<evidence type="ECO:0000313" key="4">
    <source>
        <dbReference type="Proteomes" id="UP000694892"/>
    </source>
</evidence>
<feature type="compositionally biased region" description="Polar residues" evidence="2">
    <location>
        <begin position="1"/>
        <end position="14"/>
    </location>
</feature>
<reference evidence="4" key="1">
    <citation type="journal article" date="2016" name="Nature">
        <title>Genome evolution in the allotetraploid frog Xenopus laevis.</title>
        <authorList>
            <person name="Session A.M."/>
            <person name="Uno Y."/>
            <person name="Kwon T."/>
            <person name="Chapman J.A."/>
            <person name="Toyoda A."/>
            <person name="Takahashi S."/>
            <person name="Fukui A."/>
            <person name="Hikosaka A."/>
            <person name="Suzuki A."/>
            <person name="Kondo M."/>
            <person name="van Heeringen S.J."/>
            <person name="Quigley I."/>
            <person name="Heinz S."/>
            <person name="Ogino H."/>
            <person name="Ochi H."/>
            <person name="Hellsten U."/>
            <person name="Lyons J.B."/>
            <person name="Simakov O."/>
            <person name="Putnam N."/>
            <person name="Stites J."/>
            <person name="Kuroki Y."/>
            <person name="Tanaka T."/>
            <person name="Michiue T."/>
            <person name="Watanabe M."/>
            <person name="Bogdanovic O."/>
            <person name="Lister R."/>
            <person name="Georgiou G."/>
            <person name="Paranjpe S.S."/>
            <person name="van Kruijsbergen I."/>
            <person name="Shu S."/>
            <person name="Carlson J."/>
            <person name="Kinoshita T."/>
            <person name="Ohta Y."/>
            <person name="Mawaribuchi S."/>
            <person name="Jenkins J."/>
            <person name="Grimwood J."/>
            <person name="Schmutz J."/>
            <person name="Mitros T."/>
            <person name="Mozaffari S.V."/>
            <person name="Suzuki Y."/>
            <person name="Haramoto Y."/>
            <person name="Yamamoto T.S."/>
            <person name="Takagi C."/>
            <person name="Heald R."/>
            <person name="Miller K."/>
            <person name="Haudenschild C."/>
            <person name="Kitzman J."/>
            <person name="Nakayama T."/>
            <person name="Izutsu Y."/>
            <person name="Robert J."/>
            <person name="Fortriede J."/>
            <person name="Burns K."/>
            <person name="Lotay V."/>
            <person name="Karimi K."/>
            <person name="Yasuoka Y."/>
            <person name="Dichmann D.S."/>
            <person name="Flajnik M.F."/>
            <person name="Houston D.W."/>
            <person name="Shendure J."/>
            <person name="DuPasquier L."/>
            <person name="Vize P.D."/>
            <person name="Zorn A.M."/>
            <person name="Ito M."/>
            <person name="Marcotte E.M."/>
            <person name="Wallingford J.B."/>
            <person name="Ito Y."/>
            <person name="Asashima M."/>
            <person name="Ueno N."/>
            <person name="Matsuda Y."/>
            <person name="Veenstra G.J."/>
            <person name="Fujiyama A."/>
            <person name="Harland R.M."/>
            <person name="Taira M."/>
            <person name="Rokhsar D.S."/>
        </authorList>
    </citation>
    <scope>NUCLEOTIDE SEQUENCE [LARGE SCALE GENOMIC DNA]</scope>
    <source>
        <strain evidence="4">J</strain>
    </source>
</reference>
<evidence type="ECO:0000313" key="3">
    <source>
        <dbReference type="EMBL" id="OCT76409.1"/>
    </source>
</evidence>
<dbReference type="InterPro" id="IPR042566">
    <property type="entry name" value="L1_C"/>
</dbReference>
<protein>
    <submittedName>
        <fullName evidence="3">Uncharacterized protein</fullName>
    </submittedName>
</protein>
<accession>A0A974CMV6</accession>
<dbReference type="InterPro" id="IPR004244">
    <property type="entry name" value="Transposase_22"/>
</dbReference>
<evidence type="ECO:0000256" key="2">
    <source>
        <dbReference type="SAM" id="MobiDB-lite"/>
    </source>
</evidence>
<feature type="region of interest" description="Disordered" evidence="2">
    <location>
        <begin position="1"/>
        <end position="25"/>
    </location>
</feature>
<organism evidence="3 4">
    <name type="scientific">Xenopus laevis</name>
    <name type="common">African clawed frog</name>
    <dbReference type="NCBI Taxonomy" id="8355"/>
    <lineage>
        <taxon>Eukaryota</taxon>
        <taxon>Metazoa</taxon>
        <taxon>Chordata</taxon>
        <taxon>Craniata</taxon>
        <taxon>Vertebrata</taxon>
        <taxon>Euteleostomi</taxon>
        <taxon>Amphibia</taxon>
        <taxon>Batrachia</taxon>
        <taxon>Anura</taxon>
        <taxon>Pipoidea</taxon>
        <taxon>Pipidae</taxon>
        <taxon>Xenopodinae</taxon>
        <taxon>Xenopus</taxon>
        <taxon>Xenopus</taxon>
    </lineage>
</organism>
<dbReference type="AlphaFoldDB" id="A0A974CMV6"/>
<dbReference type="EMBL" id="CM004476">
    <property type="protein sequence ID" value="OCT76409.1"/>
    <property type="molecule type" value="Genomic_DNA"/>
</dbReference>
<dbReference type="Proteomes" id="UP000694892">
    <property type="component" value="Chromosome 6L"/>
</dbReference>
<dbReference type="Gene3D" id="3.30.250.20">
    <property type="entry name" value="L1 transposable element, C-terminal domain"/>
    <property type="match status" value="1"/>
</dbReference>
<dbReference type="PANTHER" id="PTHR11505">
    <property type="entry name" value="L1 TRANSPOSABLE ELEMENT-RELATED"/>
    <property type="match status" value="1"/>
</dbReference>
<gene>
    <name evidence="3" type="ORF">XELAEV_18031609mg</name>
</gene>